<dbReference type="PROSITE" id="PS50862">
    <property type="entry name" value="AA_TRNA_LIGASE_II"/>
    <property type="match status" value="1"/>
</dbReference>
<gene>
    <name evidence="7" type="ORF">EV44_g2683</name>
</gene>
<dbReference type="Pfam" id="PF00152">
    <property type="entry name" value="tRNA-synt_2"/>
    <property type="match status" value="1"/>
</dbReference>
<sequence length="586" mass="66927">MSMYKTRHFFYGSRLYIKYNVNSYSSRLFSRSFQRINHELEGTLDEKTLNSEVSSTIFELSDDSRNVKSRVKELDIANALIWPRIERHPRTYSIAEFRQKWNTLTAGESANELESICVRGKLVSSRIMGARLVFLDIQQDGRSLQVVINLGSLKDLSTVSEESFQLLYHLAQRGDYISVTGCPHKTKRGELSILADSLPKIITPSLRKLPKILIDKSTKMQNRHVDLLLNRSLQQTIRIRSHILQYLRNFLLRDNFIEVQTPLLSDKASGAIARPFLTKSEVISERNLALRIAPELWLKRLIIGGFDRVFEIGPSFRNEGFDLTHNPEFTTCEFYKAFTSLEELMEITENIFSGMAKTSQNIRKSFLNDLPEIDSSFLKTPYKRIEFIPTIEAAIGEKLPDLSADTAEEDVIALFSRHNLSLTESPKLLRLLDKLSSLYIEPLCTVPTFIMHHPECMAPLAKSFLDPKSNQIVSARAEFFVNCIELANMYEEENSPIEQRRKFEVQARYRDAENNSCVDESYLSAMEWGLPPTGGWGCGVDRLVMLLTGSRRISDVLSFGGLKNVVSLGNNMNKKSFVSSYSKKNH</sequence>
<keyword evidence="8" id="KW-1185">Reference proteome</keyword>
<dbReference type="CDD" id="cd04322">
    <property type="entry name" value="LysRS_N"/>
    <property type="match status" value="1"/>
</dbReference>
<evidence type="ECO:0000313" key="8">
    <source>
        <dbReference type="Proteomes" id="UP000030854"/>
    </source>
</evidence>
<dbReference type="AlphaFoldDB" id="A0A0B1PC20"/>
<dbReference type="SUPFAM" id="SSF55681">
    <property type="entry name" value="Class II aaRS and biotin synthetases"/>
    <property type="match status" value="1"/>
</dbReference>
<dbReference type="Gene3D" id="3.30.930.10">
    <property type="entry name" value="Bira Bifunctional Protein, Domain 2"/>
    <property type="match status" value="1"/>
</dbReference>
<evidence type="ECO:0000256" key="1">
    <source>
        <dbReference type="ARBA" id="ARBA00022598"/>
    </source>
</evidence>
<dbReference type="PRINTS" id="PR00982">
    <property type="entry name" value="TRNASYNTHLYS"/>
</dbReference>
<dbReference type="GO" id="GO:0005524">
    <property type="term" value="F:ATP binding"/>
    <property type="evidence" value="ECO:0007669"/>
    <property type="project" value="UniProtKB-KW"/>
</dbReference>
<dbReference type="GO" id="GO:0070154">
    <property type="term" value="P:mitochondrial lysyl-tRNA aminoacylation"/>
    <property type="evidence" value="ECO:0007669"/>
    <property type="project" value="TreeGrafter"/>
</dbReference>
<evidence type="ECO:0000256" key="2">
    <source>
        <dbReference type="ARBA" id="ARBA00022741"/>
    </source>
</evidence>
<dbReference type="STRING" id="52586.A0A0B1PC20"/>
<evidence type="ECO:0000313" key="7">
    <source>
        <dbReference type="EMBL" id="KHJ34885.1"/>
    </source>
</evidence>
<dbReference type="InterPro" id="IPR004364">
    <property type="entry name" value="Aa-tRNA-synt_II"/>
</dbReference>
<feature type="domain" description="Aminoacyl-transfer RNA synthetases class-II family profile" evidence="6">
    <location>
        <begin position="237"/>
        <end position="555"/>
    </location>
</feature>
<reference evidence="7 8" key="1">
    <citation type="journal article" date="2014" name="BMC Genomics">
        <title>Adaptive genomic structural variation in the grape powdery mildew pathogen, Erysiphe necator.</title>
        <authorList>
            <person name="Jones L."/>
            <person name="Riaz S."/>
            <person name="Morales-Cruz A."/>
            <person name="Amrine K.C."/>
            <person name="McGuire B."/>
            <person name="Gubler W.D."/>
            <person name="Walker M.A."/>
            <person name="Cantu D."/>
        </authorList>
    </citation>
    <scope>NUCLEOTIDE SEQUENCE [LARGE SCALE GENOMIC DNA]</scope>
    <source>
        <strain evidence="8">c</strain>
    </source>
</reference>
<evidence type="ECO:0000256" key="3">
    <source>
        <dbReference type="ARBA" id="ARBA00022840"/>
    </source>
</evidence>
<dbReference type="FunFam" id="3.30.930.10:FF:000094">
    <property type="entry name" value="Lysine--tRNA ligase, mitochondrial"/>
    <property type="match status" value="1"/>
</dbReference>
<evidence type="ECO:0000256" key="5">
    <source>
        <dbReference type="ARBA" id="ARBA00030563"/>
    </source>
</evidence>
<comment type="caution">
    <text evidence="7">The sequence shown here is derived from an EMBL/GenBank/DDBJ whole genome shotgun (WGS) entry which is preliminary data.</text>
</comment>
<dbReference type="GO" id="GO:0000049">
    <property type="term" value="F:tRNA binding"/>
    <property type="evidence" value="ECO:0007669"/>
    <property type="project" value="TreeGrafter"/>
</dbReference>
<dbReference type="OMA" id="MQERHVD"/>
<organism evidence="7 8">
    <name type="scientific">Uncinula necator</name>
    <name type="common">Grape powdery mildew</name>
    <dbReference type="NCBI Taxonomy" id="52586"/>
    <lineage>
        <taxon>Eukaryota</taxon>
        <taxon>Fungi</taxon>
        <taxon>Dikarya</taxon>
        <taxon>Ascomycota</taxon>
        <taxon>Pezizomycotina</taxon>
        <taxon>Leotiomycetes</taxon>
        <taxon>Erysiphales</taxon>
        <taxon>Erysiphaceae</taxon>
        <taxon>Erysiphe</taxon>
    </lineage>
</organism>
<name>A0A0B1PC20_UNCNE</name>
<dbReference type="HOGENOM" id="CLU_008255_6_0_1"/>
<dbReference type="Gene3D" id="2.40.50.140">
    <property type="entry name" value="Nucleic acid-binding proteins"/>
    <property type="match status" value="1"/>
</dbReference>
<dbReference type="GO" id="GO:0005739">
    <property type="term" value="C:mitochondrion"/>
    <property type="evidence" value="ECO:0007669"/>
    <property type="project" value="TreeGrafter"/>
</dbReference>
<dbReference type="GO" id="GO:0004824">
    <property type="term" value="F:lysine-tRNA ligase activity"/>
    <property type="evidence" value="ECO:0007669"/>
    <property type="project" value="InterPro"/>
</dbReference>
<accession>A0A0B1PC20</accession>
<keyword evidence="3" id="KW-0067">ATP-binding</keyword>
<dbReference type="InterPro" id="IPR045864">
    <property type="entry name" value="aa-tRNA-synth_II/BPL/LPL"/>
</dbReference>
<dbReference type="InterPro" id="IPR012340">
    <property type="entry name" value="NA-bd_OB-fold"/>
</dbReference>
<dbReference type="InterPro" id="IPR006195">
    <property type="entry name" value="aa-tRNA-synth_II"/>
</dbReference>
<evidence type="ECO:0000256" key="4">
    <source>
        <dbReference type="ARBA" id="ARBA00023146"/>
    </source>
</evidence>
<proteinExistence type="predicted"/>
<keyword evidence="4 7" id="KW-0030">Aminoacyl-tRNA synthetase</keyword>
<dbReference type="EMBL" id="JNVN01000631">
    <property type="protein sequence ID" value="KHJ34885.1"/>
    <property type="molecule type" value="Genomic_DNA"/>
</dbReference>
<dbReference type="Proteomes" id="UP000030854">
    <property type="component" value="Unassembled WGS sequence"/>
</dbReference>
<dbReference type="PANTHER" id="PTHR42918:SF5">
    <property type="entry name" value="LYSINE--TRNA LIGASE, MITOCHONDRIAL"/>
    <property type="match status" value="1"/>
</dbReference>
<dbReference type="PANTHER" id="PTHR42918">
    <property type="entry name" value="LYSYL-TRNA SYNTHETASE"/>
    <property type="match status" value="1"/>
</dbReference>
<keyword evidence="1" id="KW-0436">Ligase</keyword>
<dbReference type="InterPro" id="IPR044136">
    <property type="entry name" value="Lys-tRNA-ligase_II_N"/>
</dbReference>
<dbReference type="SUPFAM" id="SSF50249">
    <property type="entry name" value="Nucleic acid-binding proteins"/>
    <property type="match status" value="1"/>
</dbReference>
<evidence type="ECO:0000259" key="6">
    <source>
        <dbReference type="PROSITE" id="PS50862"/>
    </source>
</evidence>
<protein>
    <recommendedName>
        <fullName evidence="5">Lysyl-tRNA synthetase</fullName>
    </recommendedName>
</protein>
<keyword evidence="2" id="KW-0547">Nucleotide-binding</keyword>
<dbReference type="InterPro" id="IPR018149">
    <property type="entry name" value="Lys-tRNA-synth_II_C"/>
</dbReference>